<dbReference type="EMBL" id="AP012319">
    <property type="protein sequence ID" value="BAL87157.1"/>
    <property type="molecule type" value="Genomic_DNA"/>
</dbReference>
<dbReference type="eggNOG" id="COG1404">
    <property type="taxonomic scope" value="Bacteria"/>
</dbReference>
<evidence type="ECO:0000313" key="9">
    <source>
        <dbReference type="EMBL" id="BAL87157.1"/>
    </source>
</evidence>
<sequence>MGTFTHRITAGLVLPAALVATAIGAPAAHAAAGDGDGIAARKRAAAAGTIPLPDAAATARRHAPAPAGSTVDLIVGLTGDAVSAKKVGGFSARSNTALARIGVRTVSVPRAEAAEAAAKLRTTPGVAYVEEDATVTADAVTPNDPQYPRQTDLRQIGVPDAWSSTTGSGITVAVIDSGVTPFDDLSGRVLSGYDFVNGDDEPIDDDGHGTAVASLIAGRGNDGQGMAGLCWSCSILPVKVLDHRGDGLQSTVASGVIYAADLGAKIINMSLGGPGDVRALRDAVAYAQRKGALVVASAGNDAVSTPQYPAAYPGVLSIGGTAPDGEWALYETEEGEIVGSNFGAGWVDVAAPFCTWAAELSGLSTADPADDYDDFCGTSASAPLVAGVLALEKSKHPRASNAALTYSLTRTARQSVQYKFTQFGEIRAGRAVASVDTAAPRITGAAPAQNKRFRGAVTVTATGVSDSGTGLSHALLYANGRYVGRDNTAPYALRYSSGTFNGNVNLQWRVYDKAGNYGVYNRRIIADNKAPAAKITSAPKNGKKVKGTVTLKAAASDASGVARVELIINGKVVAKDYKAGYAFKIKVKKYGKKLKVQVRAVDKVGNTRTTAARTWKR</sequence>
<dbReference type="KEGG" id="ams:AMIS_19370"/>
<dbReference type="STRING" id="512565.AMIS_19370"/>
<evidence type="ECO:0000256" key="4">
    <source>
        <dbReference type="ARBA" id="ARBA00022825"/>
    </source>
</evidence>
<dbReference type="PROSITE" id="PS51892">
    <property type="entry name" value="SUBTILASE"/>
    <property type="match status" value="1"/>
</dbReference>
<dbReference type="InterPro" id="IPR023827">
    <property type="entry name" value="Peptidase_S8_Asp-AS"/>
</dbReference>
<gene>
    <name evidence="9" type="ordered locus">AMIS_19370</name>
</gene>
<evidence type="ECO:0000256" key="7">
    <source>
        <dbReference type="SAM" id="SignalP"/>
    </source>
</evidence>
<keyword evidence="7" id="KW-0732">Signal</keyword>
<comment type="similarity">
    <text evidence="1 5 6">Belongs to the peptidase S8 family.</text>
</comment>
<dbReference type="SUPFAM" id="SSF52743">
    <property type="entry name" value="Subtilisin-like"/>
    <property type="match status" value="1"/>
</dbReference>
<dbReference type="Gene3D" id="2.60.40.10">
    <property type="entry name" value="Immunoglobulins"/>
    <property type="match status" value="2"/>
</dbReference>
<name>I0H2C0_ACTM4</name>
<evidence type="ECO:0000256" key="6">
    <source>
        <dbReference type="RuleBase" id="RU003355"/>
    </source>
</evidence>
<dbReference type="InterPro" id="IPR015500">
    <property type="entry name" value="Peptidase_S8_subtilisin-rel"/>
</dbReference>
<dbReference type="AlphaFoldDB" id="I0H2C0"/>
<dbReference type="Proteomes" id="UP000007882">
    <property type="component" value="Chromosome"/>
</dbReference>
<reference evidence="9 10" key="1">
    <citation type="submission" date="2012-02" db="EMBL/GenBank/DDBJ databases">
        <title>Complete genome sequence of Actinoplanes missouriensis 431 (= NBRC 102363).</title>
        <authorList>
            <person name="Ohnishi Y."/>
            <person name="Ishikawa J."/>
            <person name="Sekine M."/>
            <person name="Hosoyama A."/>
            <person name="Harada T."/>
            <person name="Narita H."/>
            <person name="Hata T."/>
            <person name="Konno Y."/>
            <person name="Tutikane K."/>
            <person name="Fujita N."/>
            <person name="Horinouchi S."/>
            <person name="Hayakawa M."/>
        </authorList>
    </citation>
    <scope>NUCLEOTIDE SEQUENCE [LARGE SCALE GENOMIC DNA]</scope>
    <source>
        <strain evidence="10">ATCC 14538 / DSM 43046 / CBS 188.64 / JCM 3121 / NBRC 102363 / NCIMB 12654 / NRRL B-3342 / UNCC 431</strain>
    </source>
</reference>
<proteinExistence type="inferred from homology"/>
<keyword evidence="2 5" id="KW-0645">Protease</keyword>
<keyword evidence="3 5" id="KW-0378">Hydrolase</keyword>
<dbReference type="Gene3D" id="3.40.50.200">
    <property type="entry name" value="Peptidase S8/S53 domain"/>
    <property type="match status" value="1"/>
</dbReference>
<dbReference type="InterPro" id="IPR023828">
    <property type="entry name" value="Peptidase_S8_Ser-AS"/>
</dbReference>
<dbReference type="RefSeq" id="WP_014442052.1">
    <property type="nucleotide sequence ID" value="NC_017093.1"/>
</dbReference>
<feature type="active site" description="Charge relay system" evidence="5">
    <location>
        <position position="176"/>
    </location>
</feature>
<feature type="active site" description="Charge relay system" evidence="5">
    <location>
        <position position="379"/>
    </location>
</feature>
<evidence type="ECO:0000256" key="1">
    <source>
        <dbReference type="ARBA" id="ARBA00011073"/>
    </source>
</evidence>
<keyword evidence="4 5" id="KW-0720">Serine protease</keyword>
<dbReference type="PRINTS" id="PR00723">
    <property type="entry name" value="SUBTILISIN"/>
</dbReference>
<dbReference type="InterPro" id="IPR013783">
    <property type="entry name" value="Ig-like_fold"/>
</dbReference>
<organism evidence="9 10">
    <name type="scientific">Actinoplanes missouriensis (strain ATCC 14538 / DSM 43046 / CBS 188.64 / JCM 3121 / NBRC 102363 / NCIMB 12654 / NRRL B-3342 / UNCC 431)</name>
    <dbReference type="NCBI Taxonomy" id="512565"/>
    <lineage>
        <taxon>Bacteria</taxon>
        <taxon>Bacillati</taxon>
        <taxon>Actinomycetota</taxon>
        <taxon>Actinomycetes</taxon>
        <taxon>Micromonosporales</taxon>
        <taxon>Micromonosporaceae</taxon>
        <taxon>Actinoplanes</taxon>
    </lineage>
</organism>
<dbReference type="PANTHER" id="PTHR43806">
    <property type="entry name" value="PEPTIDASE S8"/>
    <property type="match status" value="1"/>
</dbReference>
<feature type="domain" description="Peptidase S8/S53" evidence="8">
    <location>
        <begin position="167"/>
        <end position="415"/>
    </location>
</feature>
<dbReference type="Pfam" id="PF00082">
    <property type="entry name" value="Peptidase_S8"/>
    <property type="match status" value="1"/>
</dbReference>
<keyword evidence="10" id="KW-1185">Reference proteome</keyword>
<feature type="signal peptide" evidence="7">
    <location>
        <begin position="1"/>
        <end position="30"/>
    </location>
</feature>
<evidence type="ECO:0000259" key="8">
    <source>
        <dbReference type="Pfam" id="PF00082"/>
    </source>
</evidence>
<evidence type="ECO:0000313" key="10">
    <source>
        <dbReference type="Proteomes" id="UP000007882"/>
    </source>
</evidence>
<evidence type="ECO:0000256" key="2">
    <source>
        <dbReference type="ARBA" id="ARBA00022670"/>
    </source>
</evidence>
<dbReference type="GO" id="GO:0005975">
    <property type="term" value="P:carbohydrate metabolic process"/>
    <property type="evidence" value="ECO:0007669"/>
    <property type="project" value="UniProtKB-ARBA"/>
</dbReference>
<feature type="active site" description="Charge relay system" evidence="5">
    <location>
        <position position="208"/>
    </location>
</feature>
<dbReference type="PROSITE" id="PS00137">
    <property type="entry name" value="SUBTILASE_HIS"/>
    <property type="match status" value="1"/>
</dbReference>
<dbReference type="InterPro" id="IPR050131">
    <property type="entry name" value="Peptidase_S8_subtilisin-like"/>
</dbReference>
<dbReference type="PANTHER" id="PTHR43806:SF11">
    <property type="entry name" value="CEREVISIN-RELATED"/>
    <property type="match status" value="1"/>
</dbReference>
<dbReference type="HOGENOM" id="CLU_011263_9_0_11"/>
<accession>I0H2C0</accession>
<dbReference type="PROSITE" id="PS00136">
    <property type="entry name" value="SUBTILASE_ASP"/>
    <property type="match status" value="1"/>
</dbReference>
<dbReference type="PROSITE" id="PS00138">
    <property type="entry name" value="SUBTILASE_SER"/>
    <property type="match status" value="1"/>
</dbReference>
<dbReference type="OrthoDB" id="5240330at2"/>
<dbReference type="InterPro" id="IPR036852">
    <property type="entry name" value="Peptidase_S8/S53_dom_sf"/>
</dbReference>
<protein>
    <submittedName>
        <fullName evidence="9">Putative subtilase-family protease</fullName>
    </submittedName>
</protein>
<evidence type="ECO:0000256" key="5">
    <source>
        <dbReference type="PROSITE-ProRule" id="PRU01240"/>
    </source>
</evidence>
<dbReference type="GO" id="GO:0006508">
    <property type="term" value="P:proteolysis"/>
    <property type="evidence" value="ECO:0007669"/>
    <property type="project" value="UniProtKB-KW"/>
</dbReference>
<dbReference type="InterPro" id="IPR022398">
    <property type="entry name" value="Peptidase_S8_His-AS"/>
</dbReference>
<feature type="chain" id="PRO_5039293176" evidence="7">
    <location>
        <begin position="31"/>
        <end position="617"/>
    </location>
</feature>
<dbReference type="InterPro" id="IPR000209">
    <property type="entry name" value="Peptidase_S8/S53_dom"/>
</dbReference>
<dbReference type="GO" id="GO:0004252">
    <property type="term" value="F:serine-type endopeptidase activity"/>
    <property type="evidence" value="ECO:0007669"/>
    <property type="project" value="UniProtKB-UniRule"/>
</dbReference>
<dbReference type="PATRIC" id="fig|512565.3.peg.1949"/>
<dbReference type="Pfam" id="PF17957">
    <property type="entry name" value="Big_7"/>
    <property type="match status" value="2"/>
</dbReference>
<evidence type="ECO:0000256" key="3">
    <source>
        <dbReference type="ARBA" id="ARBA00022801"/>
    </source>
</evidence>